<gene>
    <name evidence="2" type="ORF">E1A91_D02G145700v1</name>
</gene>
<reference evidence="2 3" key="1">
    <citation type="submission" date="2019-07" db="EMBL/GenBank/DDBJ databases">
        <title>WGS assembly of Gossypium mustelinum.</title>
        <authorList>
            <person name="Chen Z.J."/>
            <person name="Sreedasyam A."/>
            <person name="Ando A."/>
            <person name="Song Q."/>
            <person name="De L."/>
            <person name="Hulse-Kemp A."/>
            <person name="Ding M."/>
            <person name="Ye W."/>
            <person name="Kirkbride R."/>
            <person name="Jenkins J."/>
            <person name="Plott C."/>
            <person name="Lovell J."/>
            <person name="Lin Y.-M."/>
            <person name="Vaughn R."/>
            <person name="Liu B."/>
            <person name="Li W."/>
            <person name="Simpson S."/>
            <person name="Scheffler B."/>
            <person name="Saski C."/>
            <person name="Grover C."/>
            <person name="Hu G."/>
            <person name="Conover J."/>
            <person name="Carlson J."/>
            <person name="Shu S."/>
            <person name="Boston L."/>
            <person name="Williams M."/>
            <person name="Peterson D."/>
            <person name="Mcgee K."/>
            <person name="Jones D."/>
            <person name="Wendel J."/>
            <person name="Stelly D."/>
            <person name="Grimwood J."/>
            <person name="Schmutz J."/>
        </authorList>
    </citation>
    <scope>NUCLEOTIDE SEQUENCE [LARGE SCALE GENOMIC DNA]</scope>
    <source>
        <strain evidence="2">1408120.09</strain>
    </source>
</reference>
<dbReference type="Proteomes" id="UP000323597">
    <property type="component" value="Chromosome D02"/>
</dbReference>
<evidence type="ECO:0000313" key="3">
    <source>
        <dbReference type="Proteomes" id="UP000323597"/>
    </source>
</evidence>
<dbReference type="AlphaFoldDB" id="A0A5D2VVW5"/>
<feature type="compositionally biased region" description="Polar residues" evidence="1">
    <location>
        <begin position="43"/>
        <end position="62"/>
    </location>
</feature>
<accession>A0A5D2VVW5</accession>
<keyword evidence="3" id="KW-1185">Reference proteome</keyword>
<evidence type="ECO:0000313" key="2">
    <source>
        <dbReference type="EMBL" id="TYI93591.1"/>
    </source>
</evidence>
<sequence>MQQKPKGVYDKIPIHKIPIDMNLLLRGFWIPKEQGSQRHERTSGSGIPESSQGQTEQTSMRNQSDREHTAFGLPAAVSLGNA</sequence>
<protein>
    <submittedName>
        <fullName evidence="2">Uncharacterized protein</fullName>
    </submittedName>
</protein>
<name>A0A5D2VVW5_GOSMU</name>
<proteinExistence type="predicted"/>
<organism evidence="2 3">
    <name type="scientific">Gossypium mustelinum</name>
    <name type="common">Cotton</name>
    <name type="synonym">Gossypium caicoense</name>
    <dbReference type="NCBI Taxonomy" id="34275"/>
    <lineage>
        <taxon>Eukaryota</taxon>
        <taxon>Viridiplantae</taxon>
        <taxon>Streptophyta</taxon>
        <taxon>Embryophyta</taxon>
        <taxon>Tracheophyta</taxon>
        <taxon>Spermatophyta</taxon>
        <taxon>Magnoliopsida</taxon>
        <taxon>eudicotyledons</taxon>
        <taxon>Gunneridae</taxon>
        <taxon>Pentapetalae</taxon>
        <taxon>rosids</taxon>
        <taxon>malvids</taxon>
        <taxon>Malvales</taxon>
        <taxon>Malvaceae</taxon>
        <taxon>Malvoideae</taxon>
        <taxon>Gossypium</taxon>
    </lineage>
</organism>
<dbReference type="EMBL" id="CM017650">
    <property type="protein sequence ID" value="TYI93591.1"/>
    <property type="molecule type" value="Genomic_DNA"/>
</dbReference>
<evidence type="ECO:0000256" key="1">
    <source>
        <dbReference type="SAM" id="MobiDB-lite"/>
    </source>
</evidence>
<feature type="region of interest" description="Disordered" evidence="1">
    <location>
        <begin position="34"/>
        <end position="82"/>
    </location>
</feature>